<reference evidence="1 2" key="1">
    <citation type="submission" date="2015-01" db="EMBL/GenBank/DDBJ databases">
        <title>The Genome Sequence of Rhinocladiella mackenzie CBS 650.93.</title>
        <authorList>
            <consortium name="The Broad Institute Genomics Platform"/>
            <person name="Cuomo C."/>
            <person name="de Hoog S."/>
            <person name="Gorbushina A."/>
            <person name="Stielow B."/>
            <person name="Teixiera M."/>
            <person name="Abouelleil A."/>
            <person name="Chapman S.B."/>
            <person name="Priest M."/>
            <person name="Young S.K."/>
            <person name="Wortman J."/>
            <person name="Nusbaum C."/>
            <person name="Birren B."/>
        </authorList>
    </citation>
    <scope>NUCLEOTIDE SEQUENCE [LARGE SCALE GENOMIC DNA]</scope>
    <source>
        <strain evidence="1 2">CBS 650.93</strain>
    </source>
</reference>
<evidence type="ECO:0000313" key="1">
    <source>
        <dbReference type="EMBL" id="KIX01429.1"/>
    </source>
</evidence>
<dbReference type="HOGENOM" id="CLU_1960800_0_0_1"/>
<keyword evidence="2" id="KW-1185">Reference proteome</keyword>
<name>A0A0D2I6J8_9EURO</name>
<gene>
    <name evidence="1" type="ORF">Z518_09155</name>
</gene>
<dbReference type="EMBL" id="KN847481">
    <property type="protein sequence ID" value="KIX01429.1"/>
    <property type="molecule type" value="Genomic_DNA"/>
</dbReference>
<dbReference type="GeneID" id="25297226"/>
<dbReference type="VEuPathDB" id="FungiDB:Z518_09155"/>
<proteinExistence type="predicted"/>
<dbReference type="Proteomes" id="UP000053617">
    <property type="component" value="Unassembled WGS sequence"/>
</dbReference>
<sequence length="128" mass="14507">MAELPRQPVGTWIGILRSFPTYSRRISVLPWRMPLALVTADDIVRQTRFPIAAASKPYETEPIKLLKLALESLAPQDRTLNSVRVLLKVMLADAEFWPFGKKDALQQYIFVTAKALAAWGTNLIRLML</sequence>
<evidence type="ECO:0000313" key="2">
    <source>
        <dbReference type="Proteomes" id="UP000053617"/>
    </source>
</evidence>
<accession>A0A0D2I6J8</accession>
<dbReference type="RefSeq" id="XP_013268565.1">
    <property type="nucleotide sequence ID" value="XM_013413111.1"/>
</dbReference>
<organism evidence="1 2">
    <name type="scientific">Rhinocladiella mackenziei CBS 650.93</name>
    <dbReference type="NCBI Taxonomy" id="1442369"/>
    <lineage>
        <taxon>Eukaryota</taxon>
        <taxon>Fungi</taxon>
        <taxon>Dikarya</taxon>
        <taxon>Ascomycota</taxon>
        <taxon>Pezizomycotina</taxon>
        <taxon>Eurotiomycetes</taxon>
        <taxon>Chaetothyriomycetidae</taxon>
        <taxon>Chaetothyriales</taxon>
        <taxon>Herpotrichiellaceae</taxon>
        <taxon>Rhinocladiella</taxon>
    </lineage>
</organism>
<dbReference type="AlphaFoldDB" id="A0A0D2I6J8"/>
<protein>
    <submittedName>
        <fullName evidence="1">Uncharacterized protein</fullName>
    </submittedName>
</protein>